<dbReference type="EMBL" id="WUQX01000001">
    <property type="protein sequence ID" value="MXP77353.1"/>
    <property type="molecule type" value="Genomic_DNA"/>
</dbReference>
<dbReference type="Pfam" id="PF19498">
    <property type="entry name" value="DUF6033"/>
    <property type="match status" value="1"/>
</dbReference>
<dbReference type="RefSeq" id="WP_159752614.1">
    <property type="nucleotide sequence ID" value="NZ_WUQX01000001.1"/>
</dbReference>
<organism evidence="1 2">
    <name type="scientific">Sporofaciens musculi</name>
    <dbReference type="NCBI Taxonomy" id="2681861"/>
    <lineage>
        <taxon>Bacteria</taxon>
        <taxon>Bacillati</taxon>
        <taxon>Bacillota</taxon>
        <taxon>Clostridia</taxon>
        <taxon>Lachnospirales</taxon>
        <taxon>Lachnospiraceae</taxon>
        <taxon>Sporofaciens</taxon>
    </lineage>
</organism>
<dbReference type="Proteomes" id="UP000460412">
    <property type="component" value="Unassembled WGS sequence"/>
</dbReference>
<evidence type="ECO:0000313" key="1">
    <source>
        <dbReference type="EMBL" id="MXP77353.1"/>
    </source>
</evidence>
<protein>
    <submittedName>
        <fullName evidence="1">Uncharacterized protein</fullName>
    </submittedName>
</protein>
<dbReference type="InterPro" id="IPR046097">
    <property type="entry name" value="DUF6033"/>
</dbReference>
<reference evidence="1 2" key="1">
    <citation type="submission" date="2019-12" db="EMBL/GenBank/DDBJ databases">
        <title>Sporaefaciens musculi gen. nov., sp. nov., a novel bacterium isolated from the caecum of an obese mouse.</title>
        <authorList>
            <person name="Rasmussen T.S."/>
            <person name="Streidl T."/>
            <person name="Hitch T.C.A."/>
            <person name="Wortmann E."/>
            <person name="Deptula P."/>
            <person name="Hansen M."/>
            <person name="Nielsen D.S."/>
            <person name="Clavel T."/>
            <person name="Vogensen F.K."/>
        </authorList>
    </citation>
    <scope>NUCLEOTIDE SEQUENCE [LARGE SCALE GENOMIC DNA]</scope>
    <source>
        <strain evidence="1 2">WCA-9-b2</strain>
    </source>
</reference>
<gene>
    <name evidence="1" type="ORF">GN277_18810</name>
</gene>
<keyword evidence="2" id="KW-1185">Reference proteome</keyword>
<comment type="caution">
    <text evidence="1">The sequence shown here is derived from an EMBL/GenBank/DDBJ whole genome shotgun (WGS) entry which is preliminary data.</text>
</comment>
<dbReference type="AlphaFoldDB" id="A0A7X3SK99"/>
<name>A0A7X3SK99_9FIRM</name>
<accession>A0A7X3SK99</accession>
<sequence>MSILGVNDMLAAYQYANKAQKNNATGKTSFADTVKQTAENSSASREEQYVEYLKQRYGANVMVKNIGNDQRSIDNFGASIAGYNNIVIAPNILEKMANDPEKAAHYEKIIQKGLDDLPRCKAEMSMNGFEMSSYAVSIDEKGVGYVYVTGDLKPEVRAKIEAKVRAEQAAKRARRVRYQELAEEAAEERRERTELQYHKQLMEDALKKSGLDTAVNYHFISRSQVSAAAMDYESAIGAYSSNVLGNI</sequence>
<proteinExistence type="predicted"/>
<evidence type="ECO:0000313" key="2">
    <source>
        <dbReference type="Proteomes" id="UP000460412"/>
    </source>
</evidence>